<dbReference type="Pfam" id="PF12833">
    <property type="entry name" value="HTH_18"/>
    <property type="match status" value="1"/>
</dbReference>
<evidence type="ECO:0000313" key="6">
    <source>
        <dbReference type="Proteomes" id="UP000016584"/>
    </source>
</evidence>
<dbReference type="AlphaFoldDB" id="U2J3L8"/>
<dbReference type="GO" id="GO:0003700">
    <property type="term" value="F:DNA-binding transcription factor activity"/>
    <property type="evidence" value="ECO:0007669"/>
    <property type="project" value="InterPro"/>
</dbReference>
<dbReference type="InterPro" id="IPR037923">
    <property type="entry name" value="HTH-like"/>
</dbReference>
<keyword evidence="2" id="KW-0238">DNA-binding</keyword>
<dbReference type="OrthoDB" id="2585681at2"/>
<organism evidence="5 6">
    <name type="scientific">Sphingobacterium paucimobilis HER1398</name>
    <dbReference type="NCBI Taxonomy" id="1346330"/>
    <lineage>
        <taxon>Bacteria</taxon>
        <taxon>Pseudomonadati</taxon>
        <taxon>Bacteroidota</taxon>
        <taxon>Sphingobacteriia</taxon>
        <taxon>Sphingobacteriales</taxon>
        <taxon>Sphingobacteriaceae</taxon>
        <taxon>Sphingobacterium</taxon>
    </lineage>
</organism>
<comment type="caution">
    <text evidence="5">The sequence shown here is derived from an EMBL/GenBank/DDBJ whole genome shotgun (WGS) entry which is preliminary data.</text>
</comment>
<dbReference type="STRING" id="1346330.M472_00515"/>
<dbReference type="Gene3D" id="1.10.10.60">
    <property type="entry name" value="Homeodomain-like"/>
    <property type="match status" value="1"/>
</dbReference>
<accession>U2J3L8</accession>
<dbReference type="InterPro" id="IPR018060">
    <property type="entry name" value="HTH_AraC"/>
</dbReference>
<dbReference type="EMBL" id="ATDL01000022">
    <property type="protein sequence ID" value="ERJ57238.1"/>
    <property type="molecule type" value="Genomic_DNA"/>
</dbReference>
<proteinExistence type="predicted"/>
<dbReference type="GO" id="GO:0043565">
    <property type="term" value="F:sequence-specific DNA binding"/>
    <property type="evidence" value="ECO:0007669"/>
    <property type="project" value="InterPro"/>
</dbReference>
<dbReference type="PANTHER" id="PTHR43280">
    <property type="entry name" value="ARAC-FAMILY TRANSCRIPTIONAL REGULATOR"/>
    <property type="match status" value="1"/>
</dbReference>
<reference evidence="5 6" key="1">
    <citation type="journal article" date="2013" name="Genome Announc.">
        <title>The Draft Genome Sequence of Sphingomonas paucimobilis Strain HER1398 (Proteobacteria), Host to the Giant PAU Phage, Indicates That It Is a Member of the Genus Sphingobacterium (Bacteroidetes).</title>
        <authorList>
            <person name="White R.A.III."/>
            <person name="Suttle C.A."/>
        </authorList>
    </citation>
    <scope>NUCLEOTIDE SEQUENCE [LARGE SCALE GENOMIC DNA]</scope>
    <source>
        <strain evidence="5 6">HER1398</strain>
    </source>
</reference>
<dbReference type="PRINTS" id="PR00032">
    <property type="entry name" value="HTHARAC"/>
</dbReference>
<dbReference type="eggNOG" id="COG2207">
    <property type="taxonomic scope" value="Bacteria"/>
</dbReference>
<dbReference type="InterPro" id="IPR003313">
    <property type="entry name" value="AraC-bd"/>
</dbReference>
<evidence type="ECO:0000256" key="1">
    <source>
        <dbReference type="ARBA" id="ARBA00023015"/>
    </source>
</evidence>
<evidence type="ECO:0000259" key="4">
    <source>
        <dbReference type="PROSITE" id="PS01124"/>
    </source>
</evidence>
<dbReference type="PANTHER" id="PTHR43280:SF32">
    <property type="entry name" value="TRANSCRIPTIONAL REGULATORY PROTEIN"/>
    <property type="match status" value="1"/>
</dbReference>
<dbReference type="Proteomes" id="UP000016584">
    <property type="component" value="Unassembled WGS sequence"/>
</dbReference>
<dbReference type="SMART" id="SM00342">
    <property type="entry name" value="HTH_ARAC"/>
    <property type="match status" value="1"/>
</dbReference>
<evidence type="ECO:0000256" key="3">
    <source>
        <dbReference type="ARBA" id="ARBA00023163"/>
    </source>
</evidence>
<keyword evidence="3" id="KW-0804">Transcription</keyword>
<dbReference type="InterPro" id="IPR009057">
    <property type="entry name" value="Homeodomain-like_sf"/>
</dbReference>
<dbReference type="PATRIC" id="fig|1346330.5.peg.3965"/>
<dbReference type="SUPFAM" id="SSF51215">
    <property type="entry name" value="Regulatory protein AraC"/>
    <property type="match status" value="1"/>
</dbReference>
<keyword evidence="1" id="KW-0805">Transcription regulation</keyword>
<dbReference type="InterPro" id="IPR020449">
    <property type="entry name" value="Tscrpt_reg_AraC-type_HTH"/>
</dbReference>
<dbReference type="PROSITE" id="PS01124">
    <property type="entry name" value="HTH_ARAC_FAMILY_2"/>
    <property type="match status" value="1"/>
</dbReference>
<dbReference type="SUPFAM" id="SSF46689">
    <property type="entry name" value="Homeodomain-like"/>
    <property type="match status" value="1"/>
</dbReference>
<feature type="domain" description="HTH araC/xylS-type" evidence="4">
    <location>
        <begin position="184"/>
        <end position="282"/>
    </location>
</feature>
<dbReference type="Pfam" id="PF02311">
    <property type="entry name" value="AraC_binding"/>
    <property type="match status" value="1"/>
</dbReference>
<protein>
    <recommendedName>
        <fullName evidence="4">HTH araC/xylS-type domain-containing protein</fullName>
    </recommendedName>
</protein>
<name>U2J3L8_9SPHI</name>
<evidence type="ECO:0000313" key="5">
    <source>
        <dbReference type="EMBL" id="ERJ57238.1"/>
    </source>
</evidence>
<keyword evidence="6" id="KW-1185">Reference proteome</keyword>
<dbReference type="RefSeq" id="WP_021071969.1">
    <property type="nucleotide sequence ID" value="NZ_ATDL01000022.1"/>
</dbReference>
<gene>
    <name evidence="5" type="ORF">M472_00515</name>
</gene>
<sequence>MQQGHDFFPTLGLQEFKEKHSNSSQVLYHELRGKRLIDAPHKHDFFIIMLFEKGGGTHTIDFVNYPIEDHHIHLLFPGQVHEWQITADSIGYQLMVSREWFEHFIPHLRFATPYYQNHPVIGTSPTDYSALKQEFAAIQDEISKKDVLWDIVQTRIKLIALLLSRCAETQFKDFEKYTTNPIISKFLLYIDRYYVEQRLVSFYADKLHITPNYLNILTKKVLDVPASSLIQDRLILEAKRLLKSTELSMKEIVYSLGFYDHANFSKFFKKRTGMTPSAFREGD</sequence>
<evidence type="ECO:0000256" key="2">
    <source>
        <dbReference type="ARBA" id="ARBA00023125"/>
    </source>
</evidence>